<dbReference type="Gene3D" id="3.40.390.10">
    <property type="entry name" value="Collagenase (Catalytic Domain)"/>
    <property type="match status" value="1"/>
</dbReference>
<dbReference type="GO" id="GO:0030574">
    <property type="term" value="P:collagen catabolic process"/>
    <property type="evidence" value="ECO:0007669"/>
    <property type="project" value="TreeGrafter"/>
</dbReference>
<protein>
    <submittedName>
        <fullName evidence="8">Matrixin family metalloprotease</fullName>
    </submittedName>
</protein>
<evidence type="ECO:0000256" key="6">
    <source>
        <dbReference type="SAM" id="Phobius"/>
    </source>
</evidence>
<evidence type="ECO:0000313" key="9">
    <source>
        <dbReference type="Proteomes" id="UP000440224"/>
    </source>
</evidence>
<dbReference type="InterPro" id="IPR006026">
    <property type="entry name" value="Peptidase_Metallo"/>
</dbReference>
<keyword evidence="1 8" id="KW-0645">Protease</keyword>
<dbReference type="PRINTS" id="PR00138">
    <property type="entry name" value="MATRIXIN"/>
</dbReference>
<keyword evidence="8" id="KW-0482">Metalloprotease</keyword>
<organism evidence="8 9">
    <name type="scientific">Polyangium spumosum</name>
    <dbReference type="NCBI Taxonomy" id="889282"/>
    <lineage>
        <taxon>Bacteria</taxon>
        <taxon>Pseudomonadati</taxon>
        <taxon>Myxococcota</taxon>
        <taxon>Polyangia</taxon>
        <taxon>Polyangiales</taxon>
        <taxon>Polyangiaceae</taxon>
        <taxon>Polyangium</taxon>
    </lineage>
</organism>
<dbReference type="Pfam" id="PF00413">
    <property type="entry name" value="Peptidase_M10"/>
    <property type="match status" value="1"/>
</dbReference>
<keyword evidence="6" id="KW-1133">Transmembrane helix</keyword>
<evidence type="ECO:0000313" key="8">
    <source>
        <dbReference type="EMBL" id="MRG98448.1"/>
    </source>
</evidence>
<dbReference type="AlphaFoldDB" id="A0A6N7Q287"/>
<dbReference type="InterPro" id="IPR001818">
    <property type="entry name" value="Pept_M10_metallopeptidase"/>
</dbReference>
<dbReference type="SUPFAM" id="SSF55486">
    <property type="entry name" value="Metalloproteases ('zincins'), catalytic domain"/>
    <property type="match status" value="1"/>
</dbReference>
<dbReference type="GO" id="GO:0031012">
    <property type="term" value="C:extracellular matrix"/>
    <property type="evidence" value="ECO:0007669"/>
    <property type="project" value="InterPro"/>
</dbReference>
<evidence type="ECO:0000256" key="1">
    <source>
        <dbReference type="ARBA" id="ARBA00022670"/>
    </source>
</evidence>
<evidence type="ECO:0000256" key="5">
    <source>
        <dbReference type="SAM" id="MobiDB-lite"/>
    </source>
</evidence>
<feature type="transmembrane region" description="Helical" evidence="6">
    <location>
        <begin position="262"/>
        <end position="282"/>
    </location>
</feature>
<proteinExistence type="predicted"/>
<keyword evidence="3" id="KW-0378">Hydrolase</keyword>
<keyword evidence="2" id="KW-0479">Metal-binding</keyword>
<evidence type="ECO:0000259" key="7">
    <source>
        <dbReference type="SMART" id="SM00235"/>
    </source>
</evidence>
<dbReference type="InterPro" id="IPR024079">
    <property type="entry name" value="MetalloPept_cat_dom_sf"/>
</dbReference>
<dbReference type="GO" id="GO:0030198">
    <property type="term" value="P:extracellular matrix organization"/>
    <property type="evidence" value="ECO:0007669"/>
    <property type="project" value="TreeGrafter"/>
</dbReference>
<reference evidence="8 9" key="1">
    <citation type="submission" date="2019-10" db="EMBL/GenBank/DDBJ databases">
        <title>A soil myxobacterium in the family Polyangiaceae.</title>
        <authorList>
            <person name="Li Y."/>
            <person name="Wang J."/>
        </authorList>
    </citation>
    <scope>NUCLEOTIDE SEQUENCE [LARGE SCALE GENOMIC DNA]</scope>
    <source>
        <strain evidence="8 9">DSM 14734</strain>
    </source>
</reference>
<feature type="compositionally biased region" description="Low complexity" evidence="5">
    <location>
        <begin position="7"/>
        <end position="34"/>
    </location>
</feature>
<evidence type="ECO:0000256" key="2">
    <source>
        <dbReference type="ARBA" id="ARBA00022723"/>
    </source>
</evidence>
<dbReference type="SMART" id="SM00235">
    <property type="entry name" value="ZnMc"/>
    <property type="match status" value="1"/>
</dbReference>
<comment type="caution">
    <text evidence="8">The sequence shown here is derived from an EMBL/GenBank/DDBJ whole genome shotgun (WGS) entry which is preliminary data.</text>
</comment>
<accession>A0A6N7Q287</accession>
<feature type="region of interest" description="Disordered" evidence="5">
    <location>
        <begin position="1"/>
        <end position="36"/>
    </location>
</feature>
<keyword evidence="9" id="KW-1185">Reference proteome</keyword>
<keyword evidence="6" id="KW-0472">Membrane</keyword>
<dbReference type="Proteomes" id="UP000440224">
    <property type="component" value="Unassembled WGS sequence"/>
</dbReference>
<dbReference type="OrthoDB" id="5516015at2"/>
<feature type="domain" description="Peptidase metallopeptidase" evidence="7">
    <location>
        <begin position="74"/>
        <end position="241"/>
    </location>
</feature>
<evidence type="ECO:0000256" key="3">
    <source>
        <dbReference type="ARBA" id="ARBA00022801"/>
    </source>
</evidence>
<dbReference type="PANTHER" id="PTHR10201:SF213">
    <property type="entry name" value="METALLOENDOPROTEINASE 2-MMP-LIKE"/>
    <property type="match status" value="1"/>
</dbReference>
<keyword evidence="4" id="KW-0862">Zinc</keyword>
<dbReference type="GO" id="GO:0008270">
    <property type="term" value="F:zinc ion binding"/>
    <property type="evidence" value="ECO:0007669"/>
    <property type="project" value="InterPro"/>
</dbReference>
<evidence type="ECO:0000256" key="4">
    <source>
        <dbReference type="ARBA" id="ARBA00022833"/>
    </source>
</evidence>
<dbReference type="GO" id="GO:0006508">
    <property type="term" value="P:proteolysis"/>
    <property type="evidence" value="ECO:0007669"/>
    <property type="project" value="UniProtKB-KW"/>
</dbReference>
<gene>
    <name evidence="8" type="ORF">GF068_42025</name>
</gene>
<name>A0A6N7Q287_9BACT</name>
<dbReference type="EMBL" id="WJIE01000032">
    <property type="protein sequence ID" value="MRG98448.1"/>
    <property type="molecule type" value="Genomic_DNA"/>
</dbReference>
<sequence>MGRTRTRSSTPCSRSRARWTSTRPRPTRPTRSASDGMSRARAVTKFVWALLLVALALSFTRAARAYEEGRSEYGARLHLTSLPARVRLDTPVPGLVDGGRGALLRAMATWSAVTCGSMAVSFVEANHGEEAPIEVRAVASKWRHGEAIAAHTDVESDAWTGEIRRVVIELDARRRWSDAARVPADALDLETVLLHELGHAAGLAHSVHSSAVMRAGLKPGHAPRRALDGDDAAGLCALYTAPVLVRKDKQSVRTDPVFPLPLPRALGVAAALGAFGVGIVCLRRRRRGA</sequence>
<keyword evidence="6" id="KW-0812">Transmembrane</keyword>
<dbReference type="PANTHER" id="PTHR10201">
    <property type="entry name" value="MATRIX METALLOPROTEINASE"/>
    <property type="match status" value="1"/>
</dbReference>
<dbReference type="GO" id="GO:0004222">
    <property type="term" value="F:metalloendopeptidase activity"/>
    <property type="evidence" value="ECO:0007669"/>
    <property type="project" value="InterPro"/>
</dbReference>
<dbReference type="InterPro" id="IPR021190">
    <property type="entry name" value="Pept_M10A"/>
</dbReference>